<protein>
    <submittedName>
        <fullName evidence="2">Type II toxin-antitoxin system RelE/ParE family toxin</fullName>
    </submittedName>
</protein>
<dbReference type="InterPro" id="IPR035093">
    <property type="entry name" value="RelE/ParE_toxin_dom_sf"/>
</dbReference>
<evidence type="ECO:0000256" key="1">
    <source>
        <dbReference type="ARBA" id="ARBA00022649"/>
    </source>
</evidence>
<dbReference type="EMBL" id="JAKELO010000002">
    <property type="protein sequence ID" value="MDE4907787.1"/>
    <property type="molecule type" value="Genomic_DNA"/>
</dbReference>
<gene>
    <name evidence="2" type="ORF">L0665_04065</name>
</gene>
<name>A0A9Q4KS85_9EURY</name>
<keyword evidence="1" id="KW-1277">Toxin-antitoxin system</keyword>
<dbReference type="InterPro" id="IPR052747">
    <property type="entry name" value="TA_system_RelE_toxin"/>
</dbReference>
<accession>A0A9Q4KS85</accession>
<proteinExistence type="predicted"/>
<comment type="caution">
    <text evidence="2">The sequence shown here is derived from an EMBL/GenBank/DDBJ whole genome shotgun (WGS) entry which is preliminary data.</text>
</comment>
<dbReference type="PANTHER" id="PTHR38813:SF1">
    <property type="entry name" value="TOXIN RELE1-RELATED"/>
    <property type="match status" value="1"/>
</dbReference>
<dbReference type="AlphaFoldDB" id="A0A9Q4KS85"/>
<evidence type="ECO:0000313" key="3">
    <source>
        <dbReference type="Proteomes" id="UP001143747"/>
    </source>
</evidence>
<dbReference type="SUPFAM" id="SSF143011">
    <property type="entry name" value="RelE-like"/>
    <property type="match status" value="1"/>
</dbReference>
<dbReference type="InterPro" id="IPR007712">
    <property type="entry name" value="RelE/ParE_toxin"/>
</dbReference>
<reference evidence="2" key="1">
    <citation type="submission" date="2022-01" db="EMBL/GenBank/DDBJ databases">
        <title>Draft genome of Methanogenium marinum DSM 15558.</title>
        <authorList>
            <person name="Chen S.-C."/>
            <person name="You Y.-T."/>
        </authorList>
    </citation>
    <scope>NUCLEOTIDE SEQUENCE</scope>
    <source>
        <strain evidence="2">DSM 15558</strain>
    </source>
</reference>
<keyword evidence="3" id="KW-1185">Reference proteome</keyword>
<dbReference type="PANTHER" id="PTHR38813">
    <property type="match status" value="1"/>
</dbReference>
<organism evidence="2 3">
    <name type="scientific">Methanogenium marinum</name>
    <dbReference type="NCBI Taxonomy" id="348610"/>
    <lineage>
        <taxon>Archaea</taxon>
        <taxon>Methanobacteriati</taxon>
        <taxon>Methanobacteriota</taxon>
        <taxon>Stenosarchaea group</taxon>
        <taxon>Methanomicrobia</taxon>
        <taxon>Methanomicrobiales</taxon>
        <taxon>Methanomicrobiaceae</taxon>
        <taxon>Methanogenium</taxon>
    </lineage>
</organism>
<dbReference type="Proteomes" id="UP001143747">
    <property type="component" value="Unassembled WGS sequence"/>
</dbReference>
<sequence length="97" mass="11652">MTYHLKVSNRFKRELKKLDKTDILKVKNALDNLLEDPFTENHDVIPIVDHKEPPMYRMRVGNYRIIYVVTGDDIKAGLIFDRKKGYKRYLPFEQYFS</sequence>
<dbReference type="Pfam" id="PF05016">
    <property type="entry name" value="ParE_toxin"/>
    <property type="match status" value="1"/>
</dbReference>
<dbReference type="Gene3D" id="3.30.2310.20">
    <property type="entry name" value="RelE-like"/>
    <property type="match status" value="1"/>
</dbReference>
<dbReference type="RefSeq" id="WP_274924434.1">
    <property type="nucleotide sequence ID" value="NZ_JAKELO010000002.1"/>
</dbReference>
<evidence type="ECO:0000313" key="2">
    <source>
        <dbReference type="EMBL" id="MDE4907787.1"/>
    </source>
</evidence>